<proteinExistence type="predicted"/>
<dbReference type="Pfam" id="PF14216">
    <property type="entry name" value="DUF4326"/>
    <property type="match status" value="1"/>
</dbReference>
<evidence type="ECO:0000313" key="2">
    <source>
        <dbReference type="EMBL" id="GAA0554141.1"/>
    </source>
</evidence>
<comment type="caution">
    <text evidence="2">The sequence shown here is derived from an EMBL/GenBank/DDBJ whole genome shotgun (WGS) entry which is preliminary data.</text>
</comment>
<protein>
    <recommendedName>
        <fullName evidence="1">DUF4326 domain-containing protein</fullName>
    </recommendedName>
</protein>
<dbReference type="InterPro" id="IPR025475">
    <property type="entry name" value="DUF4326"/>
</dbReference>
<gene>
    <name evidence="2" type="ORF">GCM10010390_65270</name>
</gene>
<organism evidence="2 3">
    <name type="scientific">Streptomyces mordarskii</name>
    <dbReference type="NCBI Taxonomy" id="1226758"/>
    <lineage>
        <taxon>Bacteria</taxon>
        <taxon>Bacillati</taxon>
        <taxon>Actinomycetota</taxon>
        <taxon>Actinomycetes</taxon>
        <taxon>Kitasatosporales</taxon>
        <taxon>Streptomycetaceae</taxon>
        <taxon>Streptomyces</taxon>
    </lineage>
</organism>
<reference evidence="2 3" key="1">
    <citation type="journal article" date="2019" name="Int. J. Syst. Evol. Microbiol.">
        <title>The Global Catalogue of Microorganisms (GCM) 10K type strain sequencing project: providing services to taxonomists for standard genome sequencing and annotation.</title>
        <authorList>
            <consortium name="The Broad Institute Genomics Platform"/>
            <consortium name="The Broad Institute Genome Sequencing Center for Infectious Disease"/>
            <person name="Wu L."/>
            <person name="Ma J."/>
        </authorList>
    </citation>
    <scope>NUCLEOTIDE SEQUENCE [LARGE SCALE GENOMIC DNA]</scope>
    <source>
        <strain evidence="2 3">JCM 5052</strain>
    </source>
</reference>
<dbReference type="RefSeq" id="WP_346160796.1">
    <property type="nucleotide sequence ID" value="NZ_BAAABZ010000071.1"/>
</dbReference>
<sequence length="171" mass="18758">MSPTATNPPGTTRCRCICPNGCDCGCTCPAVIELRAEQAARRAANGGPIRIQRKRIPGWRKPDNCVIVTRPSRFGNPFTVAGAIDNGYAETPEQARAICTTVFRSWLRGNRDWWMGPKADATRERILDSLPDLRGRDLACWCPLPAEGQPDHCHAQVLLELANAPKENPPA</sequence>
<feature type="domain" description="DUF4326" evidence="1">
    <location>
        <begin position="54"/>
        <end position="160"/>
    </location>
</feature>
<accession>A0ABN1DWR3</accession>
<dbReference type="EMBL" id="BAAABZ010000071">
    <property type="protein sequence ID" value="GAA0554141.1"/>
    <property type="molecule type" value="Genomic_DNA"/>
</dbReference>
<dbReference type="Proteomes" id="UP001501576">
    <property type="component" value="Unassembled WGS sequence"/>
</dbReference>
<name>A0ABN1DWR3_9ACTN</name>
<evidence type="ECO:0000313" key="3">
    <source>
        <dbReference type="Proteomes" id="UP001501576"/>
    </source>
</evidence>
<keyword evidence="3" id="KW-1185">Reference proteome</keyword>
<evidence type="ECO:0000259" key="1">
    <source>
        <dbReference type="Pfam" id="PF14216"/>
    </source>
</evidence>